<feature type="transmembrane region" description="Helical" evidence="1">
    <location>
        <begin position="153"/>
        <end position="177"/>
    </location>
</feature>
<dbReference type="Proteomes" id="UP000586827">
    <property type="component" value="Unassembled WGS sequence"/>
</dbReference>
<feature type="transmembrane region" description="Helical" evidence="1">
    <location>
        <begin position="60"/>
        <end position="90"/>
    </location>
</feature>
<proteinExistence type="predicted"/>
<name>A0A849BX54_9NOCA</name>
<feature type="transmembrane region" description="Helical" evidence="1">
    <location>
        <begin position="110"/>
        <end position="141"/>
    </location>
</feature>
<dbReference type="RefSeq" id="WP_067523112.1">
    <property type="nucleotide sequence ID" value="NZ_JABELX010000003.1"/>
</dbReference>
<evidence type="ECO:0000256" key="1">
    <source>
        <dbReference type="SAM" id="Phobius"/>
    </source>
</evidence>
<gene>
    <name evidence="2" type="ORF">HLB23_07740</name>
</gene>
<accession>A0A849BX54</accession>
<dbReference type="EMBL" id="JABELX010000003">
    <property type="protein sequence ID" value="NNH69758.1"/>
    <property type="molecule type" value="Genomic_DNA"/>
</dbReference>
<keyword evidence="1" id="KW-1133">Transmembrane helix</keyword>
<feature type="transmembrane region" description="Helical" evidence="1">
    <location>
        <begin position="239"/>
        <end position="258"/>
    </location>
</feature>
<dbReference type="AlphaFoldDB" id="A0A849BX54"/>
<organism evidence="2 3">
    <name type="scientific">Nocardia uniformis</name>
    <dbReference type="NCBI Taxonomy" id="53432"/>
    <lineage>
        <taxon>Bacteria</taxon>
        <taxon>Bacillati</taxon>
        <taxon>Actinomycetota</taxon>
        <taxon>Actinomycetes</taxon>
        <taxon>Mycobacteriales</taxon>
        <taxon>Nocardiaceae</taxon>
        <taxon>Nocardia</taxon>
    </lineage>
</organism>
<feature type="transmembrane region" description="Helical" evidence="1">
    <location>
        <begin position="183"/>
        <end position="201"/>
    </location>
</feature>
<keyword evidence="3" id="KW-1185">Reference proteome</keyword>
<feature type="transmembrane region" description="Helical" evidence="1">
    <location>
        <begin position="27"/>
        <end position="48"/>
    </location>
</feature>
<evidence type="ECO:0000313" key="3">
    <source>
        <dbReference type="Proteomes" id="UP000586827"/>
    </source>
</evidence>
<keyword evidence="1" id="KW-0472">Membrane</keyword>
<reference evidence="2 3" key="1">
    <citation type="submission" date="2020-05" db="EMBL/GenBank/DDBJ databases">
        <title>MicrobeNet Type strains.</title>
        <authorList>
            <person name="Nicholson A.C."/>
        </authorList>
    </citation>
    <scope>NUCLEOTIDE SEQUENCE [LARGE SCALE GENOMIC DNA]</scope>
    <source>
        <strain evidence="2 3">JCM 3224</strain>
    </source>
</reference>
<protein>
    <submittedName>
        <fullName evidence="2">ABC transporter permease</fullName>
    </submittedName>
</protein>
<comment type="caution">
    <text evidence="2">The sequence shown here is derived from an EMBL/GenBank/DDBJ whole genome shotgun (WGS) entry which is preliminary data.</text>
</comment>
<sequence>MIRTVPAAVVRAGTSEVRKVTSLRMNWMTATALVVIGAIVFSVAGFTVEAALGSDAEDGFLTAGGALAAAVLILAAAIVLAGVFGAVAAGSEYRYRTLPVSSLFTPDRNLLLGAKMVVAAVFTLLTVLTLEVLGIGAFLLFGRDRIQIEGSFYALLGGVLLAAVCWSLIGAALGFVLRSPTQAVAVLIGWSILEPLVWVTADALGIPGVATILPASATVGTATVGSFPDAAFIAPTPAAIVVLLVWTTGLVTAAWWLLREREL</sequence>
<keyword evidence="1" id="KW-0812">Transmembrane</keyword>
<evidence type="ECO:0000313" key="2">
    <source>
        <dbReference type="EMBL" id="NNH69758.1"/>
    </source>
</evidence>